<organism evidence="2 3">
    <name type="scientific">Penicillium malachiteum</name>
    <dbReference type="NCBI Taxonomy" id="1324776"/>
    <lineage>
        <taxon>Eukaryota</taxon>
        <taxon>Fungi</taxon>
        <taxon>Dikarya</taxon>
        <taxon>Ascomycota</taxon>
        <taxon>Pezizomycotina</taxon>
        <taxon>Eurotiomycetes</taxon>
        <taxon>Eurotiomycetidae</taxon>
        <taxon>Eurotiales</taxon>
        <taxon>Aspergillaceae</taxon>
        <taxon>Penicillium</taxon>
    </lineage>
</organism>
<dbReference type="Gene3D" id="1.50.10.10">
    <property type="match status" value="1"/>
</dbReference>
<dbReference type="InterPro" id="IPR008928">
    <property type="entry name" value="6-hairpin_glycosidase_sf"/>
</dbReference>
<evidence type="ECO:0000313" key="3">
    <source>
        <dbReference type="Proteomes" id="UP001215712"/>
    </source>
</evidence>
<comment type="caution">
    <text evidence="2">The sequence shown here is derived from an EMBL/GenBank/DDBJ whole genome shotgun (WGS) entry which is preliminary data.</text>
</comment>
<dbReference type="Pfam" id="PF17389">
    <property type="entry name" value="Bac_rhamnosid6H"/>
    <property type="match status" value="1"/>
</dbReference>
<evidence type="ECO:0000313" key="2">
    <source>
        <dbReference type="EMBL" id="KAJ5732287.1"/>
    </source>
</evidence>
<dbReference type="SUPFAM" id="SSF48208">
    <property type="entry name" value="Six-hairpin glycosidases"/>
    <property type="match status" value="1"/>
</dbReference>
<dbReference type="Proteomes" id="UP001215712">
    <property type="component" value="Unassembled WGS sequence"/>
</dbReference>
<dbReference type="EMBL" id="JAQJAN010000004">
    <property type="protein sequence ID" value="KAJ5732287.1"/>
    <property type="molecule type" value="Genomic_DNA"/>
</dbReference>
<dbReference type="GO" id="GO:0003824">
    <property type="term" value="F:catalytic activity"/>
    <property type="evidence" value="ECO:0007669"/>
    <property type="project" value="UniProtKB-ARBA"/>
</dbReference>
<dbReference type="PANTHER" id="PTHR34987:SF4">
    <property type="entry name" value="ALPHA-L-RHAMNOSIDASE C-TERMINAL DOMAIN-CONTAINING PROTEIN"/>
    <property type="match status" value="1"/>
</dbReference>
<name>A0AAD6HQ98_9EURO</name>
<keyword evidence="3" id="KW-1185">Reference proteome</keyword>
<reference evidence="2" key="1">
    <citation type="journal article" date="2023" name="IMA Fungus">
        <title>Comparative genomic study of the Penicillium genus elucidates a diverse pangenome and 15 lateral gene transfer events.</title>
        <authorList>
            <person name="Petersen C."/>
            <person name="Sorensen T."/>
            <person name="Nielsen M.R."/>
            <person name="Sondergaard T.E."/>
            <person name="Sorensen J.L."/>
            <person name="Fitzpatrick D.A."/>
            <person name="Frisvad J.C."/>
            <person name="Nielsen K.L."/>
        </authorList>
    </citation>
    <scope>NUCLEOTIDE SEQUENCE</scope>
    <source>
        <strain evidence="2">IBT 17514</strain>
    </source>
</reference>
<gene>
    <name evidence="2" type="ORF">N7493_003768</name>
</gene>
<reference evidence="2" key="2">
    <citation type="submission" date="2023-01" db="EMBL/GenBank/DDBJ databases">
        <authorList>
            <person name="Petersen C."/>
        </authorList>
    </citation>
    <scope>NUCLEOTIDE SEQUENCE</scope>
    <source>
        <strain evidence="2">IBT 17514</strain>
    </source>
</reference>
<accession>A0AAD6HQ98</accession>
<feature type="domain" description="Alpha-L-rhamnosidase six-hairpin glycosidase" evidence="1">
    <location>
        <begin position="310"/>
        <end position="539"/>
    </location>
</feature>
<dbReference type="InterPro" id="IPR035396">
    <property type="entry name" value="Bac_rhamnosid6H"/>
</dbReference>
<protein>
    <recommendedName>
        <fullName evidence="1">Alpha-L-rhamnosidase six-hairpin glycosidase domain-containing protein</fullName>
    </recommendedName>
</protein>
<evidence type="ECO:0000259" key="1">
    <source>
        <dbReference type="Pfam" id="PF17389"/>
    </source>
</evidence>
<dbReference type="AlphaFoldDB" id="A0AAD6HQ98"/>
<sequence length="737" mass="80913">MSCRLWSEYNGQIIVLNRTQPVLTLDYGTEVGGFPFVETENPEQHVQIELKYSEPFDGLQLPYGDEPWIFINGLANSFRTETFNVSKAGKIEALLLQGGLRWQSITLLDDSTLTITNVGLRPSVVIKDTQDLRGSFSTSNDGYQDVGHLGARAVQAACYDARSQPSTLQITHDGVFIQGQHPAVSAKGNGFSNYTLEFQTKITTGGTGWRVAGGANGGYGAYFFLTSNGPVLQNSNITALPRNSLVANYGFSIINQTILSSAPPQTYFLPQIDIDEETCLLQKCLPSVFANNGTLIYSNPMTSDEILEEYAVASNSYAVCLDGAKRDRAIWIGDFDHTARIIAASTGRFDFIKGMIEFEFDWQYPTGPAHGLVPIQACMGAGKQYREVYYLSEFGETDYQFFFLLTLGYYFAITNDTATIQKSWTGTKFLVETLVDRYLDPSSGLMANADASWFTAQGTQNATAPNALFVVALNQLINVANIIGDTETASSWNELSSNISKAINQLLWNESLGAYSLSLLQPNDTAILATAFTIRAGIASPAQVATSINRLSDVFLDIGYKDNSLTGNSPTTQLSPNTQGFLFESLFIAHLKYNVSAESVLPTILTLSETFWSKMVSQNEYYTGASWEYIYADGTPGIGIFTSLSHPWGGAATYIFSNHILGVMTEWNDSVGRYVWVFDPAWDIVRELGLRWAKGTIPLVGGGYIQAEWDDSDTVPSMTAKVIGDGLIQVEVRAKRE</sequence>
<dbReference type="PANTHER" id="PTHR34987">
    <property type="entry name" value="C, PUTATIVE (AFU_ORTHOLOGUE AFUA_3G02880)-RELATED"/>
    <property type="match status" value="1"/>
</dbReference>
<dbReference type="GO" id="GO:0005975">
    <property type="term" value="P:carbohydrate metabolic process"/>
    <property type="evidence" value="ECO:0007669"/>
    <property type="project" value="InterPro"/>
</dbReference>
<dbReference type="InterPro" id="IPR012341">
    <property type="entry name" value="6hp_glycosidase-like_sf"/>
</dbReference>
<proteinExistence type="predicted"/>